<dbReference type="Proteomes" id="UP000253934">
    <property type="component" value="Unassembled WGS sequence"/>
</dbReference>
<evidence type="ECO:0000256" key="5">
    <source>
        <dbReference type="ARBA" id="ARBA00022741"/>
    </source>
</evidence>
<keyword evidence="9" id="KW-0862">Zinc</keyword>
<dbReference type="PANTHER" id="PTHR43152">
    <property type="entry name" value="UVRABC SYSTEM PROTEIN A"/>
    <property type="match status" value="1"/>
</dbReference>
<dbReference type="Pfam" id="PF17755">
    <property type="entry name" value="UvrA_DNA-bind"/>
    <property type="match status" value="1"/>
</dbReference>
<evidence type="ECO:0000313" key="19">
    <source>
        <dbReference type="Proteomes" id="UP000253934"/>
    </source>
</evidence>
<dbReference type="Gene3D" id="1.10.8.280">
    <property type="entry name" value="ABC transporter ATPase domain-like"/>
    <property type="match status" value="1"/>
</dbReference>
<evidence type="ECO:0000256" key="15">
    <source>
        <dbReference type="ARBA" id="ARBA00039316"/>
    </source>
</evidence>
<gene>
    <name evidence="18" type="ORF">DCC88_02675</name>
</gene>
<comment type="similarity">
    <text evidence="14">Belongs to the ABC transporter superfamily. UvrA family.</text>
</comment>
<keyword evidence="7" id="KW-0228">DNA excision</keyword>
<accession>A0A369KQK9</accession>
<keyword evidence="4" id="KW-0677">Repeat</keyword>
<comment type="caution">
    <text evidence="18">The sequence shown here is derived from an EMBL/GenBank/DDBJ whole genome shotgun (WGS) entry which is preliminary data.</text>
</comment>
<evidence type="ECO:0000259" key="17">
    <source>
        <dbReference type="Pfam" id="PF17755"/>
    </source>
</evidence>
<keyword evidence="2" id="KW-0963">Cytoplasm</keyword>
<keyword evidence="11" id="KW-0267">Excision nuclease</keyword>
<proteinExistence type="inferred from homology"/>
<dbReference type="SUPFAM" id="SSF52540">
    <property type="entry name" value="P-loop containing nucleoside triphosphate hydrolases"/>
    <property type="match status" value="2"/>
</dbReference>
<dbReference type="GO" id="GO:0016887">
    <property type="term" value="F:ATP hydrolysis activity"/>
    <property type="evidence" value="ECO:0007669"/>
    <property type="project" value="InterPro"/>
</dbReference>
<organism evidence="18 19">
    <name type="scientific">Spirobacillus cienkowskii</name>
    <dbReference type="NCBI Taxonomy" id="495820"/>
    <lineage>
        <taxon>Bacteria</taxon>
        <taxon>Pseudomonadati</taxon>
        <taxon>Bdellovibrionota</taxon>
        <taxon>Oligoflexia</taxon>
        <taxon>Silvanigrellales</taxon>
        <taxon>Spirobacillus</taxon>
    </lineage>
</organism>
<dbReference type="EMBL" id="QOVW01000018">
    <property type="protein sequence ID" value="RDB36901.1"/>
    <property type="molecule type" value="Genomic_DNA"/>
</dbReference>
<dbReference type="PANTHER" id="PTHR43152:SF3">
    <property type="entry name" value="UVRABC SYSTEM PROTEIN A"/>
    <property type="match status" value="1"/>
</dbReference>
<dbReference type="GO" id="GO:0008270">
    <property type="term" value="F:zinc ion binding"/>
    <property type="evidence" value="ECO:0007669"/>
    <property type="project" value="UniProtKB-KW"/>
</dbReference>
<dbReference type="GO" id="GO:0005524">
    <property type="term" value="F:ATP binding"/>
    <property type="evidence" value="ECO:0007669"/>
    <property type="project" value="UniProtKB-KW"/>
</dbReference>
<evidence type="ECO:0000256" key="13">
    <source>
        <dbReference type="ARBA" id="ARBA00023204"/>
    </source>
</evidence>
<evidence type="ECO:0000256" key="1">
    <source>
        <dbReference type="ARBA" id="ARBA00004496"/>
    </source>
</evidence>
<dbReference type="GO" id="GO:0006281">
    <property type="term" value="P:DNA repair"/>
    <property type="evidence" value="ECO:0007669"/>
    <property type="project" value="UniProtKB-KW"/>
</dbReference>
<evidence type="ECO:0000256" key="4">
    <source>
        <dbReference type="ARBA" id="ARBA00022737"/>
    </source>
</evidence>
<evidence type="ECO:0000256" key="8">
    <source>
        <dbReference type="ARBA" id="ARBA00022771"/>
    </source>
</evidence>
<evidence type="ECO:0000256" key="9">
    <source>
        <dbReference type="ARBA" id="ARBA00022833"/>
    </source>
</evidence>
<keyword evidence="13" id="KW-0234">DNA repair</keyword>
<evidence type="ECO:0000313" key="18">
    <source>
        <dbReference type="EMBL" id="RDB36901.1"/>
    </source>
</evidence>
<evidence type="ECO:0000256" key="11">
    <source>
        <dbReference type="ARBA" id="ARBA00022881"/>
    </source>
</evidence>
<dbReference type="InterPro" id="IPR017871">
    <property type="entry name" value="ABC_transporter-like_CS"/>
</dbReference>
<dbReference type="PROSITE" id="PS00211">
    <property type="entry name" value="ABC_TRANSPORTER_1"/>
    <property type="match status" value="1"/>
</dbReference>
<dbReference type="Gene3D" id="3.30.1490.20">
    <property type="entry name" value="ATP-grasp fold, A domain"/>
    <property type="match status" value="1"/>
</dbReference>
<name>A0A369KQK9_9BACT</name>
<evidence type="ECO:0000256" key="3">
    <source>
        <dbReference type="ARBA" id="ARBA00022723"/>
    </source>
</evidence>
<evidence type="ECO:0000256" key="16">
    <source>
        <dbReference type="ARBA" id="ARBA00042156"/>
    </source>
</evidence>
<dbReference type="Gene3D" id="3.40.50.300">
    <property type="entry name" value="P-loop containing nucleotide triphosphate hydrolases"/>
    <property type="match status" value="2"/>
</dbReference>
<sequence>MKKNNEYILCTGIKTHNLKNIDVKIPLKKWISITGVSGSGKSSFAFDTLYSESQRRFIETLGTYERQFLQGLPQGEFDKIDNLPAAIALKQTNRTGDPRSVIATSADLAEPLKTLFISLMEPSCANCGSPVISNHSSELYNFLCNHKKQKQNKTFIVSVPYKIVDNNKVENLTIEGYTRLLIEDEIHSIEELYNNKNKFKFPLECEIILDRINSLTDDDEILNRVETIWSQVKFSPKFTFIKICELVNSKKILNDEITLYVQPFCKKCNQNTSIIQSNDLDWQSALGACKKCNGLGNIPILDEAKIIPNPNLSLKNCAIKPWSSNTFSWINTELLNQCKKRNININTSYSLLSDENKNLIWNGENSLKKQKNEFISINSFFETLEQERYKSTSRILLAKYRKYITCPECHGARLGKSGRNAICNNKTYHEIFQLEIKDTLTWLQSLEVEKKFHKRLNSISEIYKETFNKLTLLNKLGLGSAQLFRRCKTLSGGEYQRVLLTRVIGNGLTDALYILDEPSVGLGKTEIPALVSCIKELRDLGNTVIIVDHDKDLVTESDIIIEFGPEGGENGGKIIPLVHNIPQSFITKFSSSKDKKFKKDDIEKSRFFAKEKSLFIKNFSALYFNKVDIEIATEKLNVITGPSGSGKSTLIRYGIEAAIEKYKEYNTHNNENFDIDSKIGLWDNFEFPKDFFQFTELISVEQKALHRTSTSVPATVLGIMDALRKYFALSNESKKLGFSSSDFSFNGAGGCNTCNGKGVIQEDLFFLGEVEKICPDCNGKRYRNDVLKVKWLGRNIYTWLTTSLHECLELLVKYPEFQKPLNLACELGLGHIPLGFTTTSMSGGEAQRLRIAAALAKSSKKLFCILDEPTRGLSEKDVERLISSLLLRCKDGHTFVIAEHHEMFQAFSDHLIRLGPGSGSNGSKIVSRAFTVSNL</sequence>
<dbReference type="GO" id="GO:0005737">
    <property type="term" value="C:cytoplasm"/>
    <property type="evidence" value="ECO:0007669"/>
    <property type="project" value="UniProtKB-SubCell"/>
</dbReference>
<dbReference type="GO" id="GO:0003677">
    <property type="term" value="F:DNA binding"/>
    <property type="evidence" value="ECO:0007669"/>
    <property type="project" value="UniProtKB-KW"/>
</dbReference>
<evidence type="ECO:0000256" key="7">
    <source>
        <dbReference type="ARBA" id="ARBA00022769"/>
    </source>
</evidence>
<keyword evidence="19" id="KW-1185">Reference proteome</keyword>
<evidence type="ECO:0000256" key="12">
    <source>
        <dbReference type="ARBA" id="ARBA00023125"/>
    </source>
</evidence>
<dbReference type="GO" id="GO:0004518">
    <property type="term" value="F:nuclease activity"/>
    <property type="evidence" value="ECO:0007669"/>
    <property type="project" value="UniProtKB-KW"/>
</dbReference>
<dbReference type="InterPro" id="IPR013815">
    <property type="entry name" value="ATP_grasp_subdomain_1"/>
</dbReference>
<comment type="subcellular location">
    <subcellularLocation>
        <location evidence="1">Cytoplasm</location>
    </subcellularLocation>
</comment>
<feature type="domain" description="UvrA DNA-binding" evidence="17">
    <location>
        <begin position="302"/>
        <end position="368"/>
    </location>
</feature>
<evidence type="ECO:0000256" key="14">
    <source>
        <dbReference type="ARBA" id="ARBA00038000"/>
    </source>
</evidence>
<dbReference type="Gene3D" id="1.20.1580.10">
    <property type="entry name" value="ABC transporter ATPase like domain"/>
    <property type="match status" value="2"/>
</dbReference>
<evidence type="ECO:0000256" key="10">
    <source>
        <dbReference type="ARBA" id="ARBA00022840"/>
    </source>
</evidence>
<keyword evidence="8" id="KW-0863">Zinc-finger</keyword>
<keyword evidence="3" id="KW-0479">Metal-binding</keyword>
<keyword evidence="6" id="KW-0227">DNA damage</keyword>
<reference evidence="18" key="1">
    <citation type="submission" date="2018-04" db="EMBL/GenBank/DDBJ databases">
        <title>Draft genome sequence of the Candidatus Spirobacillus cienkowskii, a pathogen of freshwater Daphnia species, reconstructed from hemolymph metagenomic reads.</title>
        <authorList>
            <person name="Bresciani L."/>
            <person name="Lemos L.N."/>
            <person name="Wale N."/>
            <person name="Lin J.Y."/>
            <person name="Fernandes G.R."/>
            <person name="Duffy M.A."/>
            <person name="Rodrigues J.M."/>
        </authorList>
    </citation>
    <scope>NUCLEOTIDE SEQUENCE [LARGE SCALE GENOMIC DNA]</scope>
    <source>
        <strain evidence="18">Binning01</strain>
    </source>
</reference>
<keyword evidence="10" id="KW-0067">ATP-binding</keyword>
<evidence type="ECO:0000256" key="2">
    <source>
        <dbReference type="ARBA" id="ARBA00022490"/>
    </source>
</evidence>
<keyword evidence="5" id="KW-0547">Nucleotide-binding</keyword>
<keyword evidence="12" id="KW-0238">DNA-binding</keyword>
<dbReference type="InterPro" id="IPR041552">
    <property type="entry name" value="UvrA_DNA-bd"/>
</dbReference>
<protein>
    <recommendedName>
        <fullName evidence="15">UvrABC system protein A</fullName>
    </recommendedName>
    <alternativeName>
        <fullName evidence="16">Excinuclease ABC subunit A</fullName>
    </alternativeName>
</protein>
<dbReference type="InterPro" id="IPR027417">
    <property type="entry name" value="P-loop_NTPase"/>
</dbReference>
<evidence type="ECO:0000256" key="6">
    <source>
        <dbReference type="ARBA" id="ARBA00022763"/>
    </source>
</evidence>
<dbReference type="AlphaFoldDB" id="A0A369KQK9"/>